<evidence type="ECO:0000313" key="3">
    <source>
        <dbReference type="Proteomes" id="UP000236311"/>
    </source>
</evidence>
<feature type="compositionally biased region" description="Polar residues" evidence="1">
    <location>
        <begin position="90"/>
        <end position="101"/>
    </location>
</feature>
<accession>A0A2K4ZCX9</accession>
<dbReference type="Proteomes" id="UP000236311">
    <property type="component" value="Unassembled WGS sequence"/>
</dbReference>
<evidence type="ECO:0008006" key="4">
    <source>
        <dbReference type="Google" id="ProtNLM"/>
    </source>
</evidence>
<keyword evidence="3" id="KW-1185">Reference proteome</keyword>
<name>A0A2K4ZCX9_9FIRM</name>
<dbReference type="EMBL" id="OFSM01000004">
    <property type="protein sequence ID" value="SOY28322.1"/>
    <property type="molecule type" value="Genomic_DNA"/>
</dbReference>
<proteinExistence type="predicted"/>
<reference evidence="2 3" key="1">
    <citation type="submission" date="2018-01" db="EMBL/GenBank/DDBJ databases">
        <authorList>
            <person name="Gaut B.S."/>
            <person name="Morton B.R."/>
            <person name="Clegg M.T."/>
            <person name="Duvall M.R."/>
        </authorList>
    </citation>
    <scope>NUCLEOTIDE SEQUENCE [LARGE SCALE GENOMIC DNA]</scope>
    <source>
        <strain evidence="2">GP69</strain>
    </source>
</reference>
<evidence type="ECO:0000256" key="1">
    <source>
        <dbReference type="SAM" id="MobiDB-lite"/>
    </source>
</evidence>
<dbReference type="Pfam" id="PF13031">
    <property type="entry name" value="DUF3892"/>
    <property type="match status" value="1"/>
</dbReference>
<dbReference type="OrthoDB" id="2054315at2"/>
<dbReference type="InterPro" id="IPR024997">
    <property type="entry name" value="DUF3892"/>
</dbReference>
<dbReference type="AlphaFoldDB" id="A0A2K4ZCX9"/>
<sequence length="101" mass="10679">MGNRQKDTELTAALAKNTLDEIPRAKANASKIVGLVKHSGRIDGYQLSNGSTVSKEEGVRMAKNGEIKGVGVAHRGETEYLKSIPDDSENNNLGSLPSVSG</sequence>
<protein>
    <recommendedName>
        <fullName evidence="4">DUF3892 domain-containing protein</fullName>
    </recommendedName>
</protein>
<evidence type="ECO:0000313" key="2">
    <source>
        <dbReference type="EMBL" id="SOY28322.1"/>
    </source>
</evidence>
<gene>
    <name evidence="2" type="ORF">AMURIS_01029</name>
</gene>
<feature type="region of interest" description="Disordered" evidence="1">
    <location>
        <begin position="80"/>
        <end position="101"/>
    </location>
</feature>
<dbReference type="RefSeq" id="WP_103238416.1">
    <property type="nucleotide sequence ID" value="NZ_CANRXC010000024.1"/>
</dbReference>
<organism evidence="2 3">
    <name type="scientific">Acetatifactor muris</name>
    <dbReference type="NCBI Taxonomy" id="879566"/>
    <lineage>
        <taxon>Bacteria</taxon>
        <taxon>Bacillati</taxon>
        <taxon>Bacillota</taxon>
        <taxon>Clostridia</taxon>
        <taxon>Lachnospirales</taxon>
        <taxon>Lachnospiraceae</taxon>
        <taxon>Acetatifactor</taxon>
    </lineage>
</organism>